<evidence type="ECO:0000259" key="4">
    <source>
        <dbReference type="PROSITE" id="PS50887"/>
    </source>
</evidence>
<evidence type="ECO:0000313" key="5">
    <source>
        <dbReference type="EMBL" id="SHE32973.1"/>
    </source>
</evidence>
<protein>
    <submittedName>
        <fullName evidence="5">Diguanylate cyclase (GGDEF) domain-containing protein</fullName>
    </submittedName>
</protein>
<dbReference type="PANTHER" id="PTHR44757:SF2">
    <property type="entry name" value="BIOFILM ARCHITECTURE MAINTENANCE PROTEIN MBAA"/>
    <property type="match status" value="1"/>
</dbReference>
<dbReference type="SUPFAM" id="SSF55073">
    <property type="entry name" value="Nucleotide cyclase"/>
    <property type="match status" value="1"/>
</dbReference>
<sequence>MLAGNHKKLGIRGKFLFISTLSIALCALSVFMVSLREYEAIYIHSVKNNLQALVANVADDLLFSFSEEPENFILKNKLLSFERYDHILYADVYDAHWNLLERYSKTSAKPIHIIDNPQYQALIAQKKTFPVTHIDDFLVSMDTIGNPDYPVGYLEVVHDFNQPIASRRHDLLIKAIPLVLLILVISLAISWYMFQRIVTPLIRLSAFTRQVKHSRNYTLRHAAEGVSEVLHLSQDINSMLETINQEHQLNQEQNKKLRQQQVSMFHLANYDHLTDLPNRRYVMETLKQYLLSAQQHHTDMAIFFLNVDRFKDINDLMGHTAGDDLLRHLSQLIARSLRSNDTLARLGGDDFLVVLPDLPDSSIAKQIAQTIIDRLKTPITISQWEIQTSVSIGIAMAKASDFDIDTLISNADIAMSHSKNVGKGSYRLFNPQMLHQKRRMLQIINRISTAIDNHEFFLVYQPKVSRQGEVIGFEALIRWNNPDLGMIAPSEFIPIAENGGKISEITSWMLCQAIQDLDEIQSICPHPVIISVNISSKDLMTTQLENVLHQALTTYHQDITRLQFEITESSYLEKFDLANQFFSRIRAQGSSIALDDFGTGYSSLSYLNRIDIDTLKIDRQFVVNSFNSDKDASVLNAILSLSQQLGLHSCCEGVETEEHARYLIEKGCDSLQGYYFSAPVPLDNLAQAIHSSIQNYSRLFTSLEPHAHD</sequence>
<dbReference type="GO" id="GO:0016020">
    <property type="term" value="C:membrane"/>
    <property type="evidence" value="ECO:0007669"/>
    <property type="project" value="InterPro"/>
</dbReference>
<organism evidence="5 6">
    <name type="scientific">Vibrio gazogenes DSM 21264 = NBRC 103151</name>
    <dbReference type="NCBI Taxonomy" id="1123492"/>
    <lineage>
        <taxon>Bacteria</taxon>
        <taxon>Pseudomonadati</taxon>
        <taxon>Pseudomonadota</taxon>
        <taxon>Gammaproteobacteria</taxon>
        <taxon>Vibrionales</taxon>
        <taxon>Vibrionaceae</taxon>
        <taxon>Vibrio</taxon>
    </lineage>
</organism>
<dbReference type="SUPFAM" id="SSF141868">
    <property type="entry name" value="EAL domain-like"/>
    <property type="match status" value="1"/>
</dbReference>
<feature type="domain" description="HAMP" evidence="3">
    <location>
        <begin position="195"/>
        <end position="248"/>
    </location>
</feature>
<dbReference type="PANTHER" id="PTHR44757">
    <property type="entry name" value="DIGUANYLATE CYCLASE DGCP"/>
    <property type="match status" value="1"/>
</dbReference>
<evidence type="ECO:0000259" key="3">
    <source>
        <dbReference type="PROSITE" id="PS50885"/>
    </source>
</evidence>
<dbReference type="SMART" id="SM00267">
    <property type="entry name" value="GGDEF"/>
    <property type="match status" value="1"/>
</dbReference>
<dbReference type="Pfam" id="PF00563">
    <property type="entry name" value="EAL"/>
    <property type="match status" value="1"/>
</dbReference>
<dbReference type="NCBIfam" id="TIGR00254">
    <property type="entry name" value="GGDEF"/>
    <property type="match status" value="1"/>
</dbReference>
<feature type="domain" description="GGDEF" evidence="4">
    <location>
        <begin position="298"/>
        <end position="431"/>
    </location>
</feature>
<evidence type="ECO:0000259" key="2">
    <source>
        <dbReference type="PROSITE" id="PS50883"/>
    </source>
</evidence>
<dbReference type="CDD" id="cd01948">
    <property type="entry name" value="EAL"/>
    <property type="match status" value="1"/>
</dbReference>
<proteinExistence type="predicted"/>
<dbReference type="PROSITE" id="PS50883">
    <property type="entry name" value="EAL"/>
    <property type="match status" value="1"/>
</dbReference>
<dbReference type="Proteomes" id="UP000184159">
    <property type="component" value="Unassembled WGS sequence"/>
</dbReference>
<keyword evidence="6" id="KW-1185">Reference proteome</keyword>
<dbReference type="InterPro" id="IPR043128">
    <property type="entry name" value="Rev_trsase/Diguanyl_cyclase"/>
</dbReference>
<feature type="transmembrane region" description="Helical" evidence="1">
    <location>
        <begin position="15"/>
        <end position="35"/>
    </location>
</feature>
<evidence type="ECO:0000256" key="1">
    <source>
        <dbReference type="SAM" id="Phobius"/>
    </source>
</evidence>
<reference evidence="6" key="1">
    <citation type="submission" date="2016-11" db="EMBL/GenBank/DDBJ databases">
        <authorList>
            <person name="Varghese N."/>
            <person name="Submissions S."/>
        </authorList>
    </citation>
    <scope>NUCLEOTIDE SEQUENCE [LARGE SCALE GENOMIC DNA]</scope>
    <source>
        <strain evidence="6">DSM 21264</strain>
    </source>
</reference>
<evidence type="ECO:0000313" key="6">
    <source>
        <dbReference type="Proteomes" id="UP000184159"/>
    </source>
</evidence>
<name>A0A1M4SL52_VIBGA</name>
<dbReference type="InterPro" id="IPR035919">
    <property type="entry name" value="EAL_sf"/>
</dbReference>
<dbReference type="EMBL" id="FQUH01000001">
    <property type="protein sequence ID" value="SHE32973.1"/>
    <property type="molecule type" value="Genomic_DNA"/>
</dbReference>
<dbReference type="SMART" id="SM00052">
    <property type="entry name" value="EAL"/>
    <property type="match status" value="1"/>
</dbReference>
<dbReference type="InterPro" id="IPR029787">
    <property type="entry name" value="Nucleotide_cyclase"/>
</dbReference>
<dbReference type="PROSITE" id="PS50885">
    <property type="entry name" value="HAMP"/>
    <property type="match status" value="1"/>
</dbReference>
<dbReference type="Pfam" id="PF00990">
    <property type="entry name" value="GGDEF"/>
    <property type="match status" value="1"/>
</dbReference>
<dbReference type="Gene3D" id="3.30.70.270">
    <property type="match status" value="1"/>
</dbReference>
<dbReference type="Gene3D" id="3.20.20.450">
    <property type="entry name" value="EAL domain"/>
    <property type="match status" value="1"/>
</dbReference>
<dbReference type="GO" id="GO:0007165">
    <property type="term" value="P:signal transduction"/>
    <property type="evidence" value="ECO:0007669"/>
    <property type="project" value="InterPro"/>
</dbReference>
<feature type="domain" description="EAL" evidence="2">
    <location>
        <begin position="440"/>
        <end position="693"/>
    </location>
</feature>
<dbReference type="RefSeq" id="WP_072954255.1">
    <property type="nucleotide sequence ID" value="NZ_FQUH01000001.1"/>
</dbReference>
<dbReference type="CDD" id="cd01949">
    <property type="entry name" value="GGDEF"/>
    <property type="match status" value="1"/>
</dbReference>
<accession>A0A1M4SL52</accession>
<dbReference type="InterPro" id="IPR052155">
    <property type="entry name" value="Biofilm_reg_signaling"/>
</dbReference>
<keyword evidence="1" id="KW-0812">Transmembrane</keyword>
<keyword evidence="1" id="KW-1133">Transmembrane helix</keyword>
<keyword evidence="1" id="KW-0472">Membrane</keyword>
<dbReference type="Gene3D" id="6.10.340.10">
    <property type="match status" value="1"/>
</dbReference>
<dbReference type="AlphaFoldDB" id="A0A1M4SL52"/>
<dbReference type="InterPro" id="IPR000160">
    <property type="entry name" value="GGDEF_dom"/>
</dbReference>
<feature type="transmembrane region" description="Helical" evidence="1">
    <location>
        <begin position="171"/>
        <end position="194"/>
    </location>
</feature>
<dbReference type="PROSITE" id="PS50887">
    <property type="entry name" value="GGDEF"/>
    <property type="match status" value="1"/>
</dbReference>
<gene>
    <name evidence="5" type="ORF">SAMN02745781_00096</name>
</gene>
<dbReference type="InterPro" id="IPR001633">
    <property type="entry name" value="EAL_dom"/>
</dbReference>
<dbReference type="InterPro" id="IPR003660">
    <property type="entry name" value="HAMP_dom"/>
</dbReference>